<dbReference type="AlphaFoldDB" id="A0A6L9Y1V8"/>
<dbReference type="SUPFAM" id="SSF53927">
    <property type="entry name" value="Cytidine deaminase-like"/>
    <property type="match status" value="1"/>
</dbReference>
<accession>A0A6L9Y1V8</accession>
<dbReference type="RefSeq" id="WP_163290690.1">
    <property type="nucleotide sequence ID" value="NZ_JAAGWY010000003.1"/>
</dbReference>
<dbReference type="InterPro" id="IPR002125">
    <property type="entry name" value="CMP_dCMP_dom"/>
</dbReference>
<dbReference type="InterPro" id="IPR016193">
    <property type="entry name" value="Cytidine_deaminase-like"/>
</dbReference>
<feature type="domain" description="CMP/dCMP-type deaminase" evidence="1">
    <location>
        <begin position="5"/>
        <end position="114"/>
    </location>
</feature>
<dbReference type="Proteomes" id="UP000474967">
    <property type="component" value="Unassembled WGS sequence"/>
</dbReference>
<proteinExistence type="predicted"/>
<name>A0A6L9Y1V8_9MICO</name>
<protein>
    <submittedName>
        <fullName evidence="2">Nucleoside deaminase</fullName>
    </submittedName>
</protein>
<gene>
    <name evidence="2" type="ORF">G3T36_15435</name>
</gene>
<dbReference type="CDD" id="cd01285">
    <property type="entry name" value="nucleoside_deaminase"/>
    <property type="match status" value="1"/>
</dbReference>
<dbReference type="PROSITE" id="PS51747">
    <property type="entry name" value="CYT_DCMP_DEAMINASES_2"/>
    <property type="match status" value="1"/>
</dbReference>
<evidence type="ECO:0000313" key="3">
    <source>
        <dbReference type="Proteomes" id="UP000474967"/>
    </source>
</evidence>
<dbReference type="Gene3D" id="3.40.140.10">
    <property type="entry name" value="Cytidine Deaminase, domain 2"/>
    <property type="match status" value="1"/>
</dbReference>
<dbReference type="PANTHER" id="PTHR11079:SF179">
    <property type="entry name" value="TRNA(ADENINE(34)) DEAMINASE, CHLOROPLASTIC"/>
    <property type="match status" value="1"/>
</dbReference>
<keyword evidence="3" id="KW-1185">Reference proteome</keyword>
<organism evidence="2 3">
    <name type="scientific">Leifsonia tongyongensis</name>
    <dbReference type="NCBI Taxonomy" id="1268043"/>
    <lineage>
        <taxon>Bacteria</taxon>
        <taxon>Bacillati</taxon>
        <taxon>Actinomycetota</taxon>
        <taxon>Actinomycetes</taxon>
        <taxon>Micrococcales</taxon>
        <taxon>Microbacteriaceae</taxon>
        <taxon>Leifsonia</taxon>
    </lineage>
</organism>
<dbReference type="EMBL" id="JAAGWY010000003">
    <property type="protein sequence ID" value="NEN07254.1"/>
    <property type="molecule type" value="Genomic_DNA"/>
</dbReference>
<dbReference type="GO" id="GO:0003824">
    <property type="term" value="F:catalytic activity"/>
    <property type="evidence" value="ECO:0007669"/>
    <property type="project" value="InterPro"/>
</dbReference>
<sequence length="164" mass="17480">MAIDESDLRFLARAVELAREALDAGDEPFGSVLVGGDGLVLREDRNRVSGGDETLHPEFELARWAARNMVAEERASATVYTSGEHCPMCSAAHAWVGLGRIVYAASAAQTSGWRAARGLPAGPVESLPISVVAPGVPVDGPAPQFEAELRDLFEQLAIRSLRRG</sequence>
<evidence type="ECO:0000259" key="1">
    <source>
        <dbReference type="PROSITE" id="PS51747"/>
    </source>
</evidence>
<comment type="caution">
    <text evidence="2">The sequence shown here is derived from an EMBL/GenBank/DDBJ whole genome shotgun (WGS) entry which is preliminary data.</text>
</comment>
<dbReference type="PANTHER" id="PTHR11079">
    <property type="entry name" value="CYTOSINE DEAMINASE FAMILY MEMBER"/>
    <property type="match status" value="1"/>
</dbReference>
<reference evidence="2 3" key="1">
    <citation type="journal article" date="2014" name="J. Microbiol.">
        <title>Diaminobutyricibacter tongyongensis gen. nov., sp. nov. and Homoserinibacter gongjuensis gen. nov., sp. nov. belong to the family Microbacteriaceae.</title>
        <authorList>
            <person name="Kim S.J."/>
            <person name="Ahn J.H."/>
            <person name="Weon H.Y."/>
            <person name="Hamada M."/>
            <person name="Suzuki K."/>
            <person name="Kwon S.W."/>
        </authorList>
    </citation>
    <scope>NUCLEOTIDE SEQUENCE [LARGE SCALE GENOMIC DNA]</scope>
    <source>
        <strain evidence="2 3">NBRC 108724</strain>
    </source>
</reference>
<evidence type="ECO:0000313" key="2">
    <source>
        <dbReference type="EMBL" id="NEN07254.1"/>
    </source>
</evidence>
<dbReference type="Pfam" id="PF00383">
    <property type="entry name" value="dCMP_cyt_deam_1"/>
    <property type="match status" value="1"/>
</dbReference>